<feature type="transmembrane region" description="Helical" evidence="1">
    <location>
        <begin position="230"/>
        <end position="249"/>
    </location>
</feature>
<sequence length="300" mass="30655">MPSENELRVALVGRDPRRTLSVFAAALALALLGYLSAAGANWLPVLFDDLASLVIGVVLVVGGLAAANARWNDGVAGSWALVFGLVVGRVWADFVRRPVFSPDVLAVPLGFAALAAFVVGTVGYVLGRTLESGPRGVAWLVDSDGRREFLVGTAETTFRWLAVAGGLLLGAAGVVGSVPESTPVTATVSVPELFYPLAPIDGDPVVGVVVVLAWTGLAAAPALRGGGLLLSWAVVFAPLFGGTGLDYLRDGISGGGPAVDLALAFIAASAFAVVLGTVGFTVGRSLRAVRRSRSVTPRPS</sequence>
<keyword evidence="1" id="KW-0472">Membrane</keyword>
<gene>
    <name evidence="2" type="ORF">SAMN05443636_1969</name>
</gene>
<evidence type="ECO:0000313" key="2">
    <source>
        <dbReference type="EMBL" id="SHH15260.1"/>
    </source>
</evidence>
<reference evidence="2 3" key="1">
    <citation type="submission" date="2016-11" db="EMBL/GenBank/DDBJ databases">
        <authorList>
            <person name="Jaros S."/>
            <person name="Januszkiewicz K."/>
            <person name="Wedrychowicz H."/>
        </authorList>
    </citation>
    <scope>NUCLEOTIDE SEQUENCE [LARGE SCALE GENOMIC DNA]</scope>
    <source>
        <strain evidence="2 3">DSM 9297</strain>
    </source>
</reference>
<keyword evidence="1" id="KW-1133">Transmembrane helix</keyword>
<feature type="transmembrane region" description="Helical" evidence="1">
    <location>
        <begin position="261"/>
        <end position="283"/>
    </location>
</feature>
<accession>A0A1M5QNC7</accession>
<dbReference type="EMBL" id="FQWV01000004">
    <property type="protein sequence ID" value="SHH15260.1"/>
    <property type="molecule type" value="Genomic_DNA"/>
</dbReference>
<evidence type="ECO:0000313" key="3">
    <source>
        <dbReference type="Proteomes" id="UP000184357"/>
    </source>
</evidence>
<keyword evidence="1" id="KW-0812">Transmembrane</keyword>
<feature type="transmembrane region" description="Helical" evidence="1">
    <location>
        <begin position="74"/>
        <end position="92"/>
    </location>
</feature>
<dbReference type="AlphaFoldDB" id="A0A1M5QNC7"/>
<feature type="transmembrane region" description="Helical" evidence="1">
    <location>
        <begin position="20"/>
        <end position="44"/>
    </location>
</feature>
<protein>
    <submittedName>
        <fullName evidence="2">Uncharacterized protein</fullName>
    </submittedName>
</protein>
<evidence type="ECO:0000256" key="1">
    <source>
        <dbReference type="SAM" id="Phobius"/>
    </source>
</evidence>
<feature type="transmembrane region" description="Helical" evidence="1">
    <location>
        <begin position="157"/>
        <end position="178"/>
    </location>
</feature>
<feature type="transmembrane region" description="Helical" evidence="1">
    <location>
        <begin position="50"/>
        <end position="67"/>
    </location>
</feature>
<keyword evidence="3" id="KW-1185">Reference proteome</keyword>
<name>A0A1M5QNC7_9EURY</name>
<feature type="transmembrane region" description="Helical" evidence="1">
    <location>
        <begin position="104"/>
        <end position="126"/>
    </location>
</feature>
<dbReference type="Proteomes" id="UP000184357">
    <property type="component" value="Unassembled WGS sequence"/>
</dbReference>
<proteinExistence type="predicted"/>
<organism evidence="2 3">
    <name type="scientific">Halobaculum gomorrense</name>
    <dbReference type="NCBI Taxonomy" id="43928"/>
    <lineage>
        <taxon>Archaea</taxon>
        <taxon>Methanobacteriati</taxon>
        <taxon>Methanobacteriota</taxon>
        <taxon>Stenosarchaea group</taxon>
        <taxon>Halobacteria</taxon>
        <taxon>Halobacteriales</taxon>
        <taxon>Haloferacaceae</taxon>
        <taxon>Halobaculum</taxon>
    </lineage>
</organism>
<dbReference type="RefSeq" id="WP_073309001.1">
    <property type="nucleotide sequence ID" value="NZ_FQWV01000004.1"/>
</dbReference>